<dbReference type="InterPro" id="IPR029044">
    <property type="entry name" value="Nucleotide-diphossugar_trans"/>
</dbReference>
<reference evidence="5 6" key="1">
    <citation type="submission" date="2020-07" db="EMBL/GenBank/DDBJ databases">
        <title>Genomic Encyclopedia of Type Strains, Phase IV (KMG-V): Genome sequencing to study the core and pangenomes of soil and plant-associated prokaryotes.</title>
        <authorList>
            <person name="Whitman W."/>
        </authorList>
    </citation>
    <scope>NUCLEOTIDE SEQUENCE [LARGE SCALE GENOMIC DNA]</scope>
    <source>
        <strain evidence="5 6">SAS40</strain>
    </source>
</reference>
<feature type="transmembrane region" description="Helical" evidence="4">
    <location>
        <begin position="300"/>
        <end position="324"/>
    </location>
</feature>
<comment type="caution">
    <text evidence="5">The sequence shown here is derived from an EMBL/GenBank/DDBJ whole genome shotgun (WGS) entry which is preliminary data.</text>
</comment>
<dbReference type="CDD" id="cd06438">
    <property type="entry name" value="EpsO_like"/>
    <property type="match status" value="1"/>
</dbReference>
<organism evidence="5 6">
    <name type="scientific">Pigmentiphaga litoralis</name>
    <dbReference type="NCBI Taxonomy" id="516702"/>
    <lineage>
        <taxon>Bacteria</taxon>
        <taxon>Pseudomonadati</taxon>
        <taxon>Pseudomonadota</taxon>
        <taxon>Betaproteobacteria</taxon>
        <taxon>Burkholderiales</taxon>
        <taxon>Alcaligenaceae</taxon>
        <taxon>Pigmentiphaga</taxon>
    </lineage>
</organism>
<comment type="similarity">
    <text evidence="1">Belongs to the glycosyltransferase 2 family.</text>
</comment>
<dbReference type="AlphaFoldDB" id="A0A7Y9IYV9"/>
<keyword evidence="4" id="KW-0472">Membrane</keyword>
<dbReference type="Gene3D" id="3.90.550.10">
    <property type="entry name" value="Spore Coat Polysaccharide Biosynthesis Protein SpsA, Chain A"/>
    <property type="match status" value="1"/>
</dbReference>
<dbReference type="SUPFAM" id="SSF53448">
    <property type="entry name" value="Nucleotide-diphospho-sugar transferases"/>
    <property type="match status" value="1"/>
</dbReference>
<dbReference type="Proteomes" id="UP000542125">
    <property type="component" value="Unassembled WGS sequence"/>
</dbReference>
<keyword evidence="2" id="KW-0328">Glycosyltransferase</keyword>
<feature type="transmembrane region" description="Helical" evidence="4">
    <location>
        <begin position="359"/>
        <end position="378"/>
    </location>
</feature>
<accession>A0A7Y9IYV9</accession>
<name>A0A7Y9IYV9_9BURK</name>
<evidence type="ECO:0000256" key="3">
    <source>
        <dbReference type="ARBA" id="ARBA00022679"/>
    </source>
</evidence>
<evidence type="ECO:0000256" key="4">
    <source>
        <dbReference type="SAM" id="Phobius"/>
    </source>
</evidence>
<dbReference type="Pfam" id="PF13641">
    <property type="entry name" value="Glyco_tranf_2_3"/>
    <property type="match status" value="1"/>
</dbReference>
<evidence type="ECO:0000313" key="5">
    <source>
        <dbReference type="EMBL" id="NYE85521.1"/>
    </source>
</evidence>
<evidence type="ECO:0000256" key="1">
    <source>
        <dbReference type="ARBA" id="ARBA00006739"/>
    </source>
</evidence>
<keyword evidence="3 5" id="KW-0808">Transferase</keyword>
<dbReference type="PANTHER" id="PTHR43630:SF1">
    <property type="entry name" value="POLY-BETA-1,6-N-ACETYL-D-GLUCOSAMINE SYNTHASE"/>
    <property type="match status" value="1"/>
</dbReference>
<gene>
    <name evidence="5" type="ORF">FHW18_004828</name>
</gene>
<sequence length="399" mass="44274">MIPFLHLFFFLLALPVVLACLYLGLMTLLSARVPVPPRSSRTLRFDILVPAHNETAVIERTVRSLRRVDWPADQFRVVVIADNCDDDTAALAHAAGAHVLVRRDLERRGKGYALAHGIAHSAATGRADAVAVVDADTEVSPNLLEAYASRIEQGAEAIQANYGVLNPDDSWRTRMLTIAYGAFHAVRSRARERLRVSCGLRGNGMCLTHALLARHPFAVFSMTEDLEYGIQLGEAGIRVFYADEAAADAELVSSEQASRSQRQRWEGGRFTVVRKYAGHLLKLGLTRPDRVTFELGCDLLLLPLGYVGLQIGVLLVLSGIAAWFLPAMDGWFLLSLALLLVLILHVLRGWQLTPLGPRALLDLARVPFFVMWKLIVLVRNKSNTAWVKTMRDKPMKDRP</sequence>
<proteinExistence type="inferred from homology"/>
<protein>
    <submittedName>
        <fullName evidence="5">Cellulose synthase/poly-beta-1,6-N-acetylglucosamine synthase-like glycosyltransferase</fullName>
    </submittedName>
</protein>
<dbReference type="PANTHER" id="PTHR43630">
    <property type="entry name" value="POLY-BETA-1,6-N-ACETYL-D-GLUCOSAMINE SYNTHASE"/>
    <property type="match status" value="1"/>
</dbReference>
<dbReference type="RefSeq" id="WP_179589519.1">
    <property type="nucleotide sequence ID" value="NZ_JACBYR010000002.1"/>
</dbReference>
<dbReference type="GO" id="GO:0016757">
    <property type="term" value="F:glycosyltransferase activity"/>
    <property type="evidence" value="ECO:0007669"/>
    <property type="project" value="UniProtKB-KW"/>
</dbReference>
<evidence type="ECO:0000313" key="6">
    <source>
        <dbReference type="Proteomes" id="UP000542125"/>
    </source>
</evidence>
<dbReference type="EMBL" id="JACBYR010000002">
    <property type="protein sequence ID" value="NYE85521.1"/>
    <property type="molecule type" value="Genomic_DNA"/>
</dbReference>
<evidence type="ECO:0000256" key="2">
    <source>
        <dbReference type="ARBA" id="ARBA00022676"/>
    </source>
</evidence>
<keyword evidence="4" id="KW-1133">Transmembrane helix</keyword>
<feature type="transmembrane region" description="Helical" evidence="4">
    <location>
        <begin position="331"/>
        <end position="347"/>
    </location>
</feature>
<keyword evidence="6" id="KW-1185">Reference proteome</keyword>
<keyword evidence="4" id="KW-0812">Transmembrane</keyword>